<protein>
    <recommendedName>
        <fullName evidence="1">HTH cro/C1-type domain-containing protein</fullName>
    </recommendedName>
</protein>
<dbReference type="InterPro" id="IPR001387">
    <property type="entry name" value="Cro/C1-type_HTH"/>
</dbReference>
<organism evidence="2">
    <name type="scientific">bioreactor metagenome</name>
    <dbReference type="NCBI Taxonomy" id="1076179"/>
    <lineage>
        <taxon>unclassified sequences</taxon>
        <taxon>metagenomes</taxon>
        <taxon>ecological metagenomes</taxon>
    </lineage>
</organism>
<dbReference type="AlphaFoldDB" id="A0A645IYB4"/>
<accession>A0A645IYB4</accession>
<sequence length="86" mass="10295">MPLHTPEYEQFLELLRQQRVDKGVSQVELSKRLGQTQQYVSRCEVGERRLDLIEFYQWCEALGVDAIAFFEDLRRVLKKHRSFHAK</sequence>
<reference evidence="2" key="1">
    <citation type="submission" date="2019-08" db="EMBL/GenBank/DDBJ databases">
        <authorList>
            <person name="Kucharzyk K."/>
            <person name="Murdoch R.W."/>
            <person name="Higgins S."/>
            <person name="Loffler F."/>
        </authorList>
    </citation>
    <scope>NUCLEOTIDE SEQUENCE</scope>
</reference>
<dbReference type="Pfam" id="PF01381">
    <property type="entry name" value="HTH_3"/>
    <property type="match status" value="1"/>
</dbReference>
<dbReference type="CDD" id="cd00093">
    <property type="entry name" value="HTH_XRE"/>
    <property type="match status" value="1"/>
</dbReference>
<evidence type="ECO:0000259" key="1">
    <source>
        <dbReference type="PROSITE" id="PS50943"/>
    </source>
</evidence>
<dbReference type="SMART" id="SM00530">
    <property type="entry name" value="HTH_XRE"/>
    <property type="match status" value="1"/>
</dbReference>
<feature type="domain" description="HTH cro/C1-type" evidence="1">
    <location>
        <begin position="15"/>
        <end position="69"/>
    </location>
</feature>
<evidence type="ECO:0000313" key="2">
    <source>
        <dbReference type="EMBL" id="MPN55880.1"/>
    </source>
</evidence>
<gene>
    <name evidence="2" type="ORF">SDC9_203564</name>
</gene>
<dbReference type="PROSITE" id="PS50943">
    <property type="entry name" value="HTH_CROC1"/>
    <property type="match status" value="1"/>
</dbReference>
<dbReference type="GO" id="GO:0003677">
    <property type="term" value="F:DNA binding"/>
    <property type="evidence" value="ECO:0007669"/>
    <property type="project" value="InterPro"/>
</dbReference>
<dbReference type="Gene3D" id="1.10.260.40">
    <property type="entry name" value="lambda repressor-like DNA-binding domains"/>
    <property type="match status" value="1"/>
</dbReference>
<dbReference type="SUPFAM" id="SSF47413">
    <property type="entry name" value="lambda repressor-like DNA-binding domains"/>
    <property type="match status" value="1"/>
</dbReference>
<name>A0A645IYB4_9ZZZZ</name>
<dbReference type="EMBL" id="VSSQ01125590">
    <property type="protein sequence ID" value="MPN55880.1"/>
    <property type="molecule type" value="Genomic_DNA"/>
</dbReference>
<dbReference type="InterPro" id="IPR010982">
    <property type="entry name" value="Lambda_DNA-bd_dom_sf"/>
</dbReference>
<proteinExistence type="predicted"/>
<comment type="caution">
    <text evidence="2">The sequence shown here is derived from an EMBL/GenBank/DDBJ whole genome shotgun (WGS) entry which is preliminary data.</text>
</comment>